<dbReference type="OrthoDB" id="9554602at2"/>
<organism evidence="2 3">
    <name type="scientific">Pseudobdellovibrio exovorus JSS</name>
    <dbReference type="NCBI Taxonomy" id="1184267"/>
    <lineage>
        <taxon>Bacteria</taxon>
        <taxon>Pseudomonadati</taxon>
        <taxon>Bdellovibrionota</taxon>
        <taxon>Bdellovibrionia</taxon>
        <taxon>Bdellovibrionales</taxon>
        <taxon>Pseudobdellovibrionaceae</taxon>
        <taxon>Pseudobdellovibrio</taxon>
    </lineage>
</organism>
<proteinExistence type="predicted"/>
<sequence>MSFRLIVFLIFTSTALMSTGAQAQQCPTTDSALPPLFTVLENTAERITVDLGDFEKAFGDAAGGYKYKVIFRGSKENRNTADELIATGQVGPAQTRLTIPVHKTGTYLFSIFEKENSPVWTQKVFSISNNEIFLSESDKEALARKYAPVVNFHNDERYFPVSLEYLTNQVEPDPALAEEPFRLVAKKSGSFFSLFKSAHLDISFKFKDLLSILPFYGHSNAVLKSGLSRAANTALKRRYGNGHATVYYSIFENPRWKEIYINYHFFYTYDSKNGTETKDALPAHIFDRESMTVVLRSTSLQPLMVFYGAHLPNQTMGQLNKSGRVLQKWQTGRVYVNWPLVNKIGERPVPAVALGSHGIYPKEGLYAVLAPNDMKLLLEPAGGTRILYPEFIENFDRTSDSYSYKLENLNIGTVTSDCRSARGILAFSGSTVDVLGPTNASFPPFTDREEDYFSYADPNAPMFDMNLN</sequence>
<dbReference type="EMBL" id="CP003537">
    <property type="protein sequence ID" value="AGH94384.1"/>
    <property type="molecule type" value="Genomic_DNA"/>
</dbReference>
<keyword evidence="3" id="KW-1185">Reference proteome</keyword>
<name>M4VMS2_9BACT</name>
<dbReference type="Proteomes" id="UP000012040">
    <property type="component" value="Chromosome"/>
</dbReference>
<evidence type="ECO:0000313" key="3">
    <source>
        <dbReference type="Proteomes" id="UP000012040"/>
    </source>
</evidence>
<keyword evidence="1" id="KW-0732">Signal</keyword>
<feature type="signal peptide" evidence="1">
    <location>
        <begin position="1"/>
        <end position="23"/>
    </location>
</feature>
<evidence type="ECO:0000313" key="2">
    <source>
        <dbReference type="EMBL" id="AGH94384.1"/>
    </source>
</evidence>
<dbReference type="STRING" id="1184267.A11Q_164"/>
<protein>
    <submittedName>
        <fullName evidence="2">Uncharacterized protein</fullName>
    </submittedName>
</protein>
<dbReference type="PATRIC" id="fig|1184267.3.peg.167"/>
<dbReference type="KEGG" id="bex:A11Q_164"/>
<evidence type="ECO:0000256" key="1">
    <source>
        <dbReference type="SAM" id="SignalP"/>
    </source>
</evidence>
<dbReference type="RefSeq" id="WP_015468874.1">
    <property type="nucleotide sequence ID" value="NC_020813.1"/>
</dbReference>
<feature type="chain" id="PRO_5004060363" evidence="1">
    <location>
        <begin position="24"/>
        <end position="468"/>
    </location>
</feature>
<gene>
    <name evidence="2" type="ORF">A11Q_164</name>
</gene>
<dbReference type="HOGENOM" id="CLU_583512_0_0_7"/>
<dbReference type="AlphaFoldDB" id="M4VMS2"/>
<reference evidence="2 3" key="1">
    <citation type="journal article" date="2013" name="ISME J.">
        <title>By their genes ye shall know them: genomic signatures of predatory bacteria.</title>
        <authorList>
            <person name="Pasternak Z."/>
            <person name="Pietrokovski S."/>
            <person name="Rotem O."/>
            <person name="Gophna U."/>
            <person name="Lurie-Weinberger M.N."/>
            <person name="Jurkevitch E."/>
        </authorList>
    </citation>
    <scope>NUCLEOTIDE SEQUENCE [LARGE SCALE GENOMIC DNA]</scope>
    <source>
        <strain evidence="2 3">JSS</strain>
    </source>
</reference>
<accession>M4VMS2</accession>